<feature type="transmembrane region" description="Helical" evidence="7">
    <location>
        <begin position="153"/>
        <end position="170"/>
    </location>
</feature>
<dbReference type="InterPro" id="IPR003593">
    <property type="entry name" value="AAA+_ATPase"/>
</dbReference>
<dbReference type="InterPro" id="IPR003439">
    <property type="entry name" value="ABC_transporter-like_ATP-bd"/>
</dbReference>
<dbReference type="EMBL" id="JAOQNS010000002">
    <property type="protein sequence ID" value="MCW2306574.1"/>
    <property type="molecule type" value="Genomic_DNA"/>
</dbReference>
<comment type="caution">
    <text evidence="10">The sequence shown here is derived from an EMBL/GenBank/DDBJ whole genome shotgun (WGS) entry which is preliminary data.</text>
</comment>
<dbReference type="Proteomes" id="UP001209755">
    <property type="component" value="Unassembled WGS sequence"/>
</dbReference>
<dbReference type="InterPro" id="IPR005898">
    <property type="entry name" value="Cyc_pep_transpt_SyrD/YojI"/>
</dbReference>
<name>A0ABT3H861_9HYPH</name>
<dbReference type="InterPro" id="IPR039421">
    <property type="entry name" value="Type_1_exporter"/>
</dbReference>
<keyword evidence="5 7" id="KW-1133">Transmembrane helix</keyword>
<evidence type="ECO:0000259" key="9">
    <source>
        <dbReference type="PROSITE" id="PS50929"/>
    </source>
</evidence>
<dbReference type="Gene3D" id="1.20.1560.10">
    <property type="entry name" value="ABC transporter type 1, transmembrane domain"/>
    <property type="match status" value="1"/>
</dbReference>
<dbReference type="InterPro" id="IPR027417">
    <property type="entry name" value="P-loop_NTPase"/>
</dbReference>
<accession>A0ABT3H861</accession>
<feature type="domain" description="ABC transporter" evidence="8">
    <location>
        <begin position="332"/>
        <end position="549"/>
    </location>
</feature>
<dbReference type="InterPro" id="IPR036640">
    <property type="entry name" value="ABC1_TM_sf"/>
</dbReference>
<dbReference type="SUPFAM" id="SSF52540">
    <property type="entry name" value="P-loop containing nucleoside triphosphate hydrolases"/>
    <property type="match status" value="1"/>
</dbReference>
<dbReference type="SMART" id="SM00382">
    <property type="entry name" value="AAA"/>
    <property type="match status" value="1"/>
</dbReference>
<dbReference type="Pfam" id="PF00664">
    <property type="entry name" value="ABC_membrane"/>
    <property type="match status" value="1"/>
</dbReference>
<evidence type="ECO:0000313" key="11">
    <source>
        <dbReference type="Proteomes" id="UP001209755"/>
    </source>
</evidence>
<dbReference type="PROSITE" id="PS50929">
    <property type="entry name" value="ABC_TM1F"/>
    <property type="match status" value="1"/>
</dbReference>
<dbReference type="InterPro" id="IPR011527">
    <property type="entry name" value="ABC1_TM_dom"/>
</dbReference>
<feature type="transmembrane region" description="Helical" evidence="7">
    <location>
        <begin position="17"/>
        <end position="39"/>
    </location>
</feature>
<evidence type="ECO:0000256" key="4">
    <source>
        <dbReference type="ARBA" id="ARBA00022840"/>
    </source>
</evidence>
<keyword evidence="2 7" id="KW-0812">Transmembrane</keyword>
<dbReference type="GO" id="GO:0005524">
    <property type="term" value="F:ATP binding"/>
    <property type="evidence" value="ECO:0007669"/>
    <property type="project" value="UniProtKB-KW"/>
</dbReference>
<dbReference type="Pfam" id="PF00005">
    <property type="entry name" value="ABC_tran"/>
    <property type="match status" value="1"/>
</dbReference>
<gene>
    <name evidence="10" type="ORF">M2319_000893</name>
</gene>
<keyword evidence="11" id="KW-1185">Reference proteome</keyword>
<dbReference type="Gene3D" id="3.40.50.300">
    <property type="entry name" value="P-loop containing nucleotide triphosphate hydrolases"/>
    <property type="match status" value="1"/>
</dbReference>
<keyword evidence="4 10" id="KW-0067">ATP-binding</keyword>
<dbReference type="SUPFAM" id="SSF90123">
    <property type="entry name" value="ABC transporter transmembrane region"/>
    <property type="match status" value="1"/>
</dbReference>
<dbReference type="PANTHER" id="PTHR24221:SF654">
    <property type="entry name" value="ATP-BINDING CASSETTE SUB-FAMILY B MEMBER 6"/>
    <property type="match status" value="1"/>
</dbReference>
<evidence type="ECO:0000256" key="2">
    <source>
        <dbReference type="ARBA" id="ARBA00022692"/>
    </source>
</evidence>
<dbReference type="RefSeq" id="WP_264600238.1">
    <property type="nucleotide sequence ID" value="NZ_JAOQNS010000002.1"/>
</dbReference>
<dbReference type="PROSITE" id="PS50893">
    <property type="entry name" value="ABC_TRANSPORTER_2"/>
    <property type="match status" value="1"/>
</dbReference>
<dbReference type="NCBIfam" id="TIGR01194">
    <property type="entry name" value="cyc_pep_trnsptr"/>
    <property type="match status" value="1"/>
</dbReference>
<feature type="domain" description="ABC transmembrane type-1" evidence="9">
    <location>
        <begin position="17"/>
        <end position="263"/>
    </location>
</feature>
<feature type="transmembrane region" description="Helical" evidence="7">
    <location>
        <begin position="266"/>
        <end position="286"/>
    </location>
</feature>
<evidence type="ECO:0000256" key="5">
    <source>
        <dbReference type="ARBA" id="ARBA00022989"/>
    </source>
</evidence>
<protein>
    <submittedName>
        <fullName evidence="10">ATP-binding cassette transporter</fullName>
    </submittedName>
</protein>
<evidence type="ECO:0000256" key="1">
    <source>
        <dbReference type="ARBA" id="ARBA00004651"/>
    </source>
</evidence>
<comment type="subcellular location">
    <subcellularLocation>
        <location evidence="1">Cell membrane</location>
        <topology evidence="1">Multi-pass membrane protein</topology>
    </subcellularLocation>
</comment>
<evidence type="ECO:0000256" key="3">
    <source>
        <dbReference type="ARBA" id="ARBA00022741"/>
    </source>
</evidence>
<organism evidence="10 11">
    <name type="scientific">Rhodobium gokarnense</name>
    <dbReference type="NCBI Taxonomy" id="364296"/>
    <lineage>
        <taxon>Bacteria</taxon>
        <taxon>Pseudomonadati</taxon>
        <taxon>Pseudomonadota</taxon>
        <taxon>Alphaproteobacteria</taxon>
        <taxon>Hyphomicrobiales</taxon>
        <taxon>Rhodobiaceae</taxon>
        <taxon>Rhodobium</taxon>
    </lineage>
</organism>
<sequence length="549" mass="60743">MAIVDFIRGADARQLRIMFLLTLIAGLANATLIVVITKVAETVSNAGTPGIWAWLAFAGAFALYYGANQVALVRSMAIIEDLLNRKRLEIADRLRRSELLVADRLGRGRLYNLVAKETNHLSVTFPLIVDAVQQTVLLAVALVYLLYLSPPAFAVFLATVVAGILGYKAIDSRYREILRLVERMQAELLDAITDIIRGAKELRLNTTRSDAVAAAYRKRSNILERLMVRSVEHWVSLILLGGLTTFVMLGVVAFAFPGYVSGHNAIIFQLVPVLLFCMGTLTKTVAQSPMFMRAEVGLNAILAIDTELSEASSIGPDEARRQARAFLDFSTISFNGIRFSYDRNDPEAYTVGPLDLSLTRGEIVFLVGGNGSGKSTALKMMTGLYPLDAGWIGVDAAAVAGVARAGYRELFASVFVDFHLFDRLYGMEDADPGRVNRLIAEWGLADKVTFEDGRFNQLHLSTGQRKRLALIAAVVEDRPIYVFDEWSAEQDVHYREHFYTTFLPALRDQGKLVIATSHDEKYWGVADRVVKLDLGRIEWIRTGAEVAGR</sequence>
<feature type="transmembrane region" description="Helical" evidence="7">
    <location>
        <begin position="234"/>
        <end position="260"/>
    </location>
</feature>
<evidence type="ECO:0000256" key="6">
    <source>
        <dbReference type="ARBA" id="ARBA00023136"/>
    </source>
</evidence>
<dbReference type="PANTHER" id="PTHR24221">
    <property type="entry name" value="ATP-BINDING CASSETTE SUB-FAMILY B"/>
    <property type="match status" value="1"/>
</dbReference>
<proteinExistence type="predicted"/>
<evidence type="ECO:0000256" key="7">
    <source>
        <dbReference type="SAM" id="Phobius"/>
    </source>
</evidence>
<keyword evidence="3" id="KW-0547">Nucleotide-binding</keyword>
<feature type="transmembrane region" description="Helical" evidence="7">
    <location>
        <begin position="51"/>
        <end position="67"/>
    </location>
</feature>
<reference evidence="11" key="1">
    <citation type="submission" date="2023-07" db="EMBL/GenBank/DDBJ databases">
        <title>Genome sequencing of Purple Non-Sulfur Bacteria from various extreme environments.</title>
        <authorList>
            <person name="Mayer M."/>
        </authorList>
    </citation>
    <scope>NUCLEOTIDE SEQUENCE [LARGE SCALE GENOMIC DNA]</scope>
    <source>
        <strain evidence="11">DSM 17935</strain>
    </source>
</reference>
<evidence type="ECO:0000313" key="10">
    <source>
        <dbReference type="EMBL" id="MCW2306574.1"/>
    </source>
</evidence>
<keyword evidence="6 7" id="KW-0472">Membrane</keyword>
<evidence type="ECO:0000259" key="8">
    <source>
        <dbReference type="PROSITE" id="PS50893"/>
    </source>
</evidence>